<keyword evidence="4" id="KW-1185">Reference proteome</keyword>
<dbReference type="InterPro" id="IPR010730">
    <property type="entry name" value="HET"/>
</dbReference>
<organism evidence="3 4">
    <name type="scientific">Viridothelium virens</name>
    <name type="common">Speckled blister lichen</name>
    <name type="synonym">Trypethelium virens</name>
    <dbReference type="NCBI Taxonomy" id="1048519"/>
    <lineage>
        <taxon>Eukaryota</taxon>
        <taxon>Fungi</taxon>
        <taxon>Dikarya</taxon>
        <taxon>Ascomycota</taxon>
        <taxon>Pezizomycotina</taxon>
        <taxon>Dothideomycetes</taxon>
        <taxon>Dothideomycetes incertae sedis</taxon>
        <taxon>Trypetheliales</taxon>
        <taxon>Trypetheliaceae</taxon>
        <taxon>Viridothelium</taxon>
    </lineage>
</organism>
<evidence type="ECO:0000256" key="1">
    <source>
        <dbReference type="SAM" id="MobiDB-lite"/>
    </source>
</evidence>
<sequence length="743" mass="84445">MLLDTAKPFGQDYVNDNDYRQAMLAIQKHQLDRGTAANWANHLRFLTADGEPKLPTGPGPNGKVAESYSDDDEGKYELSRSETDESGSVCACENHVTMKFRKSGRQLKLTGASENPFCVHYLAVSYCCESANRVRKPNDMGSNYTINTSSGIRQSKLDFEVLDRAISFARPRKLSYIWIDQECIDQEDERDQREGIQAMDLVYQRAVECLGLLDVQIADQRHIDALNAMFDGEDISDDLLHALADVLELILSDRWFTRAWILQESLAGAVQMTLQMKCNPNLEKGAFMEPMFSLSSEYLEIELTQLHAYLSTWLPTTVEYMTANSTLEPAIADRLTNIMEKWFGLLPPQVPVDYEGNRRLACNAAAAVSYLNRRENAVISDRIAIMANLCDYKKRLDTMELDRLGYNFSLCAFVLSIMNGDISLLQGYVHPLSGHSGRTDDLTRQSQQAANKGVGFSWSLPQWATLSSLRYLETELTNATFELHPSTLTQSGWLLDGWLFSFDHAIDLSPVRTMLAAKWDLSEPKKLSIPTLSTRPFLVDMMIQLLSFLVETGYTGVAELFWDITRYQPPKRQLQPSPETEAYCKASFNQIIDMKTGKITWSNPIKMYSDLPEDTRRRLGIGPYQDPFQKLYDSENFYVWRIFKAIVLDGSLPIGRLDNGKVSLDTYQAFFDNACVGNLYFAPAEYCEGSIKARHFNRWQPRAFPISRTPRRSTESYAIFACQGLDQGEWLIDPMQIERVCLE</sequence>
<protein>
    <recommendedName>
        <fullName evidence="2">Heterokaryon incompatibility domain-containing protein</fullName>
    </recommendedName>
</protein>
<dbReference type="Pfam" id="PF06985">
    <property type="entry name" value="HET"/>
    <property type="match status" value="1"/>
</dbReference>
<accession>A0A6A6HK93</accession>
<dbReference type="PANTHER" id="PTHR24148:SF64">
    <property type="entry name" value="HETEROKARYON INCOMPATIBILITY DOMAIN-CONTAINING PROTEIN"/>
    <property type="match status" value="1"/>
</dbReference>
<feature type="region of interest" description="Disordered" evidence="1">
    <location>
        <begin position="48"/>
        <end position="82"/>
    </location>
</feature>
<dbReference type="EMBL" id="ML991776">
    <property type="protein sequence ID" value="KAF2238302.1"/>
    <property type="molecule type" value="Genomic_DNA"/>
</dbReference>
<gene>
    <name evidence="3" type="ORF">EV356DRAFT_303724</name>
</gene>
<evidence type="ECO:0000313" key="3">
    <source>
        <dbReference type="EMBL" id="KAF2238302.1"/>
    </source>
</evidence>
<name>A0A6A6HK93_VIRVR</name>
<dbReference type="InterPro" id="IPR052895">
    <property type="entry name" value="HetReg/Transcr_Mod"/>
</dbReference>
<dbReference type="PANTHER" id="PTHR24148">
    <property type="entry name" value="ANKYRIN REPEAT DOMAIN-CONTAINING PROTEIN 39 HOMOLOG-RELATED"/>
    <property type="match status" value="1"/>
</dbReference>
<dbReference type="Proteomes" id="UP000800092">
    <property type="component" value="Unassembled WGS sequence"/>
</dbReference>
<dbReference type="OrthoDB" id="270167at2759"/>
<reference evidence="3" key="1">
    <citation type="journal article" date="2020" name="Stud. Mycol.">
        <title>101 Dothideomycetes genomes: a test case for predicting lifestyles and emergence of pathogens.</title>
        <authorList>
            <person name="Haridas S."/>
            <person name="Albert R."/>
            <person name="Binder M."/>
            <person name="Bloem J."/>
            <person name="Labutti K."/>
            <person name="Salamov A."/>
            <person name="Andreopoulos B."/>
            <person name="Baker S."/>
            <person name="Barry K."/>
            <person name="Bills G."/>
            <person name="Bluhm B."/>
            <person name="Cannon C."/>
            <person name="Castanera R."/>
            <person name="Culley D."/>
            <person name="Daum C."/>
            <person name="Ezra D."/>
            <person name="Gonzalez J."/>
            <person name="Henrissat B."/>
            <person name="Kuo A."/>
            <person name="Liang C."/>
            <person name="Lipzen A."/>
            <person name="Lutzoni F."/>
            <person name="Magnuson J."/>
            <person name="Mondo S."/>
            <person name="Nolan M."/>
            <person name="Ohm R."/>
            <person name="Pangilinan J."/>
            <person name="Park H.-J."/>
            <person name="Ramirez L."/>
            <person name="Alfaro M."/>
            <person name="Sun H."/>
            <person name="Tritt A."/>
            <person name="Yoshinaga Y."/>
            <person name="Zwiers L.-H."/>
            <person name="Turgeon B."/>
            <person name="Goodwin S."/>
            <person name="Spatafora J."/>
            <person name="Crous P."/>
            <person name="Grigoriev I."/>
        </authorList>
    </citation>
    <scope>NUCLEOTIDE SEQUENCE</scope>
    <source>
        <strain evidence="3">Tuck. ex Michener</strain>
    </source>
</reference>
<dbReference type="AlphaFoldDB" id="A0A6A6HK93"/>
<feature type="domain" description="Heterokaryon incompatibility" evidence="2">
    <location>
        <begin position="121"/>
        <end position="264"/>
    </location>
</feature>
<proteinExistence type="predicted"/>
<evidence type="ECO:0000313" key="4">
    <source>
        <dbReference type="Proteomes" id="UP000800092"/>
    </source>
</evidence>
<evidence type="ECO:0000259" key="2">
    <source>
        <dbReference type="Pfam" id="PF06985"/>
    </source>
</evidence>